<accession>A0A9Y2MTR0</accession>
<organism evidence="2 3">
    <name type="scientific">Amycolatopsis carbonis</name>
    <dbReference type="NCBI Taxonomy" id="715471"/>
    <lineage>
        <taxon>Bacteria</taxon>
        <taxon>Bacillati</taxon>
        <taxon>Actinomycetota</taxon>
        <taxon>Actinomycetes</taxon>
        <taxon>Pseudonocardiales</taxon>
        <taxon>Pseudonocardiaceae</taxon>
        <taxon>Amycolatopsis</taxon>
    </lineage>
</organism>
<sequence>MATELLVNALIELFLTLLILAALVITCAALTPPRPPNGPDS</sequence>
<keyword evidence="1" id="KW-0472">Membrane</keyword>
<dbReference type="RefSeq" id="WP_285965936.1">
    <property type="nucleotide sequence ID" value="NZ_CP127294.1"/>
</dbReference>
<keyword evidence="3" id="KW-1185">Reference proteome</keyword>
<reference evidence="2 3" key="1">
    <citation type="submission" date="2023-06" db="EMBL/GenBank/DDBJ databases">
        <authorList>
            <person name="Oyuntsetseg B."/>
            <person name="Kim S.B."/>
        </authorList>
    </citation>
    <scope>NUCLEOTIDE SEQUENCE [LARGE SCALE GENOMIC DNA]</scope>
    <source>
        <strain evidence="2 3">2-15</strain>
    </source>
</reference>
<dbReference type="Proteomes" id="UP001236014">
    <property type="component" value="Chromosome"/>
</dbReference>
<protein>
    <submittedName>
        <fullName evidence="2">Uncharacterized protein</fullName>
    </submittedName>
</protein>
<evidence type="ECO:0000256" key="1">
    <source>
        <dbReference type="SAM" id="Phobius"/>
    </source>
</evidence>
<evidence type="ECO:0000313" key="3">
    <source>
        <dbReference type="Proteomes" id="UP001236014"/>
    </source>
</evidence>
<name>A0A9Y2MTR0_9PSEU</name>
<proteinExistence type="predicted"/>
<dbReference type="KEGG" id="acab:QRX50_26845"/>
<evidence type="ECO:0000313" key="2">
    <source>
        <dbReference type="EMBL" id="WIX75159.1"/>
    </source>
</evidence>
<gene>
    <name evidence="2" type="ORF">QRX50_26845</name>
</gene>
<feature type="transmembrane region" description="Helical" evidence="1">
    <location>
        <begin position="6"/>
        <end position="31"/>
    </location>
</feature>
<keyword evidence="1" id="KW-0812">Transmembrane</keyword>
<dbReference type="AlphaFoldDB" id="A0A9Y2MTR0"/>
<dbReference type="EMBL" id="CP127294">
    <property type="protein sequence ID" value="WIX75159.1"/>
    <property type="molecule type" value="Genomic_DNA"/>
</dbReference>
<keyword evidence="1" id="KW-1133">Transmembrane helix</keyword>